<dbReference type="Gene3D" id="3.90.1200.10">
    <property type="match status" value="1"/>
</dbReference>
<dbReference type="AlphaFoldDB" id="A0A7X0IUU4"/>
<proteinExistence type="predicted"/>
<organism evidence="2 3">
    <name type="scientific">Rhizobium lusitanum</name>
    <dbReference type="NCBI Taxonomy" id="293958"/>
    <lineage>
        <taxon>Bacteria</taxon>
        <taxon>Pseudomonadati</taxon>
        <taxon>Pseudomonadota</taxon>
        <taxon>Alphaproteobacteria</taxon>
        <taxon>Hyphomicrobiales</taxon>
        <taxon>Rhizobiaceae</taxon>
        <taxon>Rhizobium/Agrobacterium group</taxon>
        <taxon>Rhizobium</taxon>
    </lineage>
</organism>
<dbReference type="EMBL" id="JACHBG010000015">
    <property type="protein sequence ID" value="MBB6487620.1"/>
    <property type="molecule type" value="Genomic_DNA"/>
</dbReference>
<dbReference type="InterPro" id="IPR002575">
    <property type="entry name" value="Aminoglycoside_PTrfase"/>
</dbReference>
<gene>
    <name evidence="2" type="ORF">GGD46_004927</name>
</gene>
<dbReference type="Gene3D" id="3.30.200.150">
    <property type="match status" value="1"/>
</dbReference>
<dbReference type="RefSeq" id="WP_184708675.1">
    <property type="nucleotide sequence ID" value="NZ_JACHBG010000015.1"/>
</dbReference>
<dbReference type="InterPro" id="IPR051678">
    <property type="entry name" value="AGP_Transferase"/>
</dbReference>
<reference evidence="2 3" key="1">
    <citation type="submission" date="2020-08" db="EMBL/GenBank/DDBJ databases">
        <title>Genomic Encyclopedia of Type Strains, Phase IV (KMG-V): Genome sequencing to study the core and pangenomes of soil and plant-associated prokaryotes.</title>
        <authorList>
            <person name="Whitman W."/>
        </authorList>
    </citation>
    <scope>NUCLEOTIDE SEQUENCE [LARGE SCALE GENOMIC DNA]</scope>
    <source>
        <strain evidence="2 3">SEMIA 4060</strain>
    </source>
</reference>
<evidence type="ECO:0000259" key="1">
    <source>
        <dbReference type="Pfam" id="PF01636"/>
    </source>
</evidence>
<dbReference type="Pfam" id="PF01636">
    <property type="entry name" value="APH"/>
    <property type="match status" value="1"/>
</dbReference>
<keyword evidence="2" id="KW-0808">Transferase</keyword>
<sequence length="301" mass="33363">MKPTLLRKTIAEAVERDLGPVSQWSTVSEGEESQVFGIRLGDEDLILRINNVADDFQKDAFCQKHFATSELPIPEVLSIGAVGPFSYCVSRRAAGVTLQDLPTAALPDVIGSVAGVLRTIAQSPLHETRGYGRFDARGNAEHSSWRDFLASISLGQHYDWKSVETSVGGPWLERHLSLFMDFVPQCPEFRCLVHGDFGSNNVLTDGVSITGVIDWSEALFGDPLYDVANIFFWRPWLACMEAQARYFLECEPQAMGDPVVLRCYQLRIGLQQIHEAAKAGSEEDLRWAMARCEALAADLPV</sequence>
<dbReference type="EC" id="2.7.1.163" evidence="2"/>
<feature type="domain" description="Aminoglycoside phosphotransferase" evidence="1">
    <location>
        <begin position="25"/>
        <end position="243"/>
    </location>
</feature>
<dbReference type="InterPro" id="IPR011009">
    <property type="entry name" value="Kinase-like_dom_sf"/>
</dbReference>
<evidence type="ECO:0000313" key="3">
    <source>
        <dbReference type="Proteomes" id="UP000565576"/>
    </source>
</evidence>
<dbReference type="Proteomes" id="UP000565576">
    <property type="component" value="Unassembled WGS sequence"/>
</dbReference>
<dbReference type="GO" id="GO:0016301">
    <property type="term" value="F:kinase activity"/>
    <property type="evidence" value="ECO:0007669"/>
    <property type="project" value="UniProtKB-KW"/>
</dbReference>
<protein>
    <submittedName>
        <fullName evidence="2">Hygromycin-B 4-O-kinase</fullName>
        <ecNumber evidence="2">2.7.1.163</ecNumber>
    </submittedName>
</protein>
<name>A0A7X0IUU4_9HYPH</name>
<accession>A0A7X0IUU4</accession>
<comment type="caution">
    <text evidence="2">The sequence shown here is derived from an EMBL/GenBank/DDBJ whole genome shotgun (WGS) entry which is preliminary data.</text>
</comment>
<keyword evidence="2" id="KW-0418">Kinase</keyword>
<evidence type="ECO:0000313" key="2">
    <source>
        <dbReference type="EMBL" id="MBB6487620.1"/>
    </source>
</evidence>
<dbReference type="PANTHER" id="PTHR21310:SF15">
    <property type="entry name" value="AMINOGLYCOSIDE PHOSPHOTRANSFERASE DOMAIN-CONTAINING PROTEIN"/>
    <property type="match status" value="1"/>
</dbReference>
<dbReference type="PANTHER" id="PTHR21310">
    <property type="entry name" value="AMINOGLYCOSIDE PHOSPHOTRANSFERASE-RELATED-RELATED"/>
    <property type="match status" value="1"/>
</dbReference>
<dbReference type="SUPFAM" id="SSF56112">
    <property type="entry name" value="Protein kinase-like (PK-like)"/>
    <property type="match status" value="1"/>
</dbReference>